<evidence type="ECO:0000313" key="7">
    <source>
        <dbReference type="EMBL" id="EDK31559.2"/>
    </source>
</evidence>
<proteinExistence type="predicted"/>
<dbReference type="PANTHER" id="PTHR10048">
    <property type="entry name" value="PHOSPHATIDYLINOSITOL KINASE"/>
    <property type="match status" value="1"/>
</dbReference>
<dbReference type="KEGG" id="tet:TTHERM_00136219"/>
<dbReference type="EC" id="2.7.1.67" evidence="2"/>
<evidence type="ECO:0000256" key="2">
    <source>
        <dbReference type="ARBA" id="ARBA00012169"/>
    </source>
</evidence>
<dbReference type="InterPro" id="IPR015433">
    <property type="entry name" value="PI3/4_kinase"/>
</dbReference>
<dbReference type="GO" id="GO:0005737">
    <property type="term" value="C:cytoplasm"/>
    <property type="evidence" value="ECO:0007669"/>
    <property type="project" value="TreeGrafter"/>
</dbReference>
<dbReference type="InterPro" id="IPR036940">
    <property type="entry name" value="PI3/4_kinase_cat_sf"/>
</dbReference>
<evidence type="ECO:0000256" key="4">
    <source>
        <dbReference type="ARBA" id="ARBA00022777"/>
    </source>
</evidence>
<feature type="domain" description="PI3K/PI4K catalytic" evidence="6">
    <location>
        <begin position="670"/>
        <end position="939"/>
    </location>
</feature>
<feature type="region of interest" description="Disordered" evidence="5">
    <location>
        <begin position="614"/>
        <end position="639"/>
    </location>
</feature>
<protein>
    <recommendedName>
        <fullName evidence="2">1-phosphatidylinositol 4-kinase</fullName>
        <ecNumber evidence="2">2.7.1.67</ecNumber>
    </recommendedName>
</protein>
<dbReference type="Pfam" id="PF00454">
    <property type="entry name" value="PI3_PI4_kinase"/>
    <property type="match status" value="1"/>
</dbReference>
<dbReference type="PANTHER" id="PTHR10048:SF22">
    <property type="entry name" value="PHOSPHATIDYLINOSITOL 4-KINASE BETA"/>
    <property type="match status" value="1"/>
</dbReference>
<dbReference type="Gene3D" id="3.30.1010.10">
    <property type="entry name" value="Phosphatidylinositol 3-kinase Catalytic Subunit, Chain A, domain 4"/>
    <property type="match status" value="1"/>
</dbReference>
<accession>A4VDF9</accession>
<keyword evidence="3" id="KW-0808">Transferase</keyword>
<dbReference type="PROSITE" id="PS50290">
    <property type="entry name" value="PI3_4_KINASE_3"/>
    <property type="match status" value="1"/>
</dbReference>
<dbReference type="EMBL" id="GG662639">
    <property type="protein sequence ID" value="EDK31559.2"/>
    <property type="molecule type" value="Genomic_DNA"/>
</dbReference>
<organism evidence="7 8">
    <name type="scientific">Tetrahymena thermophila (strain SB210)</name>
    <dbReference type="NCBI Taxonomy" id="312017"/>
    <lineage>
        <taxon>Eukaryota</taxon>
        <taxon>Sar</taxon>
        <taxon>Alveolata</taxon>
        <taxon>Ciliophora</taxon>
        <taxon>Intramacronucleata</taxon>
        <taxon>Oligohymenophorea</taxon>
        <taxon>Hymenostomatida</taxon>
        <taxon>Tetrahymenina</taxon>
        <taxon>Tetrahymenidae</taxon>
        <taxon>Tetrahymena</taxon>
    </lineage>
</organism>
<dbReference type="Proteomes" id="UP000009168">
    <property type="component" value="Unassembled WGS sequence"/>
</dbReference>
<dbReference type="STRING" id="312017.A4VDF9"/>
<dbReference type="FunFam" id="1.10.1070.11:FF:000016">
    <property type="entry name" value="PIK1p Phosphatidylinositol 4-kinase"/>
    <property type="match status" value="1"/>
</dbReference>
<feature type="region of interest" description="Disordered" evidence="5">
    <location>
        <begin position="502"/>
        <end position="538"/>
    </location>
</feature>
<dbReference type="InParanoid" id="A4VDF9"/>
<evidence type="ECO:0000256" key="3">
    <source>
        <dbReference type="ARBA" id="ARBA00022679"/>
    </source>
</evidence>
<dbReference type="GO" id="GO:0048015">
    <property type="term" value="P:phosphatidylinositol-mediated signaling"/>
    <property type="evidence" value="ECO:0007669"/>
    <property type="project" value="TreeGrafter"/>
</dbReference>
<dbReference type="RefSeq" id="XP_001470873.2">
    <property type="nucleotide sequence ID" value="XM_001470823.2"/>
</dbReference>
<keyword evidence="8" id="KW-1185">Reference proteome</keyword>
<gene>
    <name evidence="7" type="ORF">TTHERM_00136219</name>
</gene>
<dbReference type="GO" id="GO:0016020">
    <property type="term" value="C:membrane"/>
    <property type="evidence" value="ECO:0007669"/>
    <property type="project" value="TreeGrafter"/>
</dbReference>
<dbReference type="GO" id="GO:0004430">
    <property type="term" value="F:1-phosphatidylinositol 4-kinase activity"/>
    <property type="evidence" value="ECO:0007669"/>
    <property type="project" value="UniProtKB-EC"/>
</dbReference>
<comment type="catalytic activity">
    <reaction evidence="1">
        <text>a 1,2-diacyl-sn-glycero-3-phospho-(1D-myo-inositol) + ATP = a 1,2-diacyl-sn-glycero-3-phospho-(1D-myo-inositol 4-phosphate) + ADP + H(+)</text>
        <dbReference type="Rhea" id="RHEA:19877"/>
        <dbReference type="ChEBI" id="CHEBI:15378"/>
        <dbReference type="ChEBI" id="CHEBI:30616"/>
        <dbReference type="ChEBI" id="CHEBI:57880"/>
        <dbReference type="ChEBI" id="CHEBI:58178"/>
        <dbReference type="ChEBI" id="CHEBI:456216"/>
        <dbReference type="EC" id="2.7.1.67"/>
    </reaction>
</comment>
<sequence>MINKNIFSSDQSLDSPIQIRGKKTYGFIQRIFCCKCFGCCQEEDKSLLTSNNRKDISKRLISQFKSEKDNAIEDPLQILIRLYIDDDKETIFQLLNKTRINPDLSEKHIWRDDLEFYLPQICNFFVFHEELKNDSLKEFLKKAGKIDFFFGHMLCFYLKSVAQTVNKNQIQDIPQVWNVLNEFFSSFVEFYSSKQLMSAEMVENLAMGKKYAVPYKLNKSNNGNSNEANMKIKQEVISSYGTSYYQRHKINILPEDISLQNYINIQDFIQIKERVESSQEVENMDNGIPPENQKLNKETEINGNGMEHDLNNGFLSTIQFFNDLMDISDNLKFSDPKIVSLRYELQKINQQLPAAVYVPFFANNYRNHVVLNIVTEECKVFSTKERSPFYICLELYRSEEPSKVDQNSPIIYTQERLKNGDVRYKWSYDERLSQPLTVNNQEYQSVVKDIETGNKPNQNTKKNIGNSSDFLSTNAALLDRKSESDDQPQVIMQSLKSEVGNPETKKTLDIRTQSKTLDVTKPNSQSIAQNGNSNNNKLTIGSSRHRSFGESIQNEEVSGISCVYEKGMRVPSHYNLKDLAQQSASQIELNNDPNKNISIPQNNKEININNSNEYSESNLNQTNRNQSESIPQSVESIKPSKKYNNQVSDVLDLNDDKFKGLKNLFGEDSRDQEARIRKHSPFGHFKSWKLVHMIVKTGDNIKQEQFAVQLIYQFDQIFKMEELDLKLTPYEIVSLGPQSGILEMVKNSITLDGLLKQIHSYKEIKDLRHFFQLYYGSQFKKAQYNFCSSLAAYSLVCYFLQIKDRHNGNILLHKNGHIIHIDFGFFLSNAPGKGLSIEQNVPFKLLSDYISILGGIESDMFQTFRRLFFQGFQAACKHQDKILILVKMLYSGHGLTLPCFEKGEQCILDLEQRFNPPNISNDGELSMHCNMLINQSLDNWRARWYDKWQYFCQGIFY</sequence>
<dbReference type="SMART" id="SM00146">
    <property type="entry name" value="PI3Kc"/>
    <property type="match status" value="1"/>
</dbReference>
<reference evidence="8" key="1">
    <citation type="journal article" date="2006" name="PLoS Biol.">
        <title>Macronuclear genome sequence of the ciliate Tetrahymena thermophila, a model eukaryote.</title>
        <authorList>
            <person name="Eisen J.A."/>
            <person name="Coyne R.S."/>
            <person name="Wu M."/>
            <person name="Wu D."/>
            <person name="Thiagarajan M."/>
            <person name="Wortman J.R."/>
            <person name="Badger J.H."/>
            <person name="Ren Q."/>
            <person name="Amedeo P."/>
            <person name="Jones K.M."/>
            <person name="Tallon L.J."/>
            <person name="Delcher A.L."/>
            <person name="Salzberg S.L."/>
            <person name="Silva J.C."/>
            <person name="Haas B.J."/>
            <person name="Majoros W.H."/>
            <person name="Farzad M."/>
            <person name="Carlton J.M."/>
            <person name="Smith R.K. Jr."/>
            <person name="Garg J."/>
            <person name="Pearlman R.E."/>
            <person name="Karrer K.M."/>
            <person name="Sun L."/>
            <person name="Manning G."/>
            <person name="Elde N.C."/>
            <person name="Turkewitz A.P."/>
            <person name="Asai D.J."/>
            <person name="Wilkes D.E."/>
            <person name="Wang Y."/>
            <person name="Cai H."/>
            <person name="Collins K."/>
            <person name="Stewart B.A."/>
            <person name="Lee S.R."/>
            <person name="Wilamowska K."/>
            <person name="Weinberg Z."/>
            <person name="Ruzzo W.L."/>
            <person name="Wloga D."/>
            <person name="Gaertig J."/>
            <person name="Frankel J."/>
            <person name="Tsao C.-C."/>
            <person name="Gorovsky M.A."/>
            <person name="Keeling P.J."/>
            <person name="Waller R.F."/>
            <person name="Patron N.J."/>
            <person name="Cherry J.M."/>
            <person name="Stover N.A."/>
            <person name="Krieger C.J."/>
            <person name="del Toro C."/>
            <person name="Ryder H.F."/>
            <person name="Williamson S.C."/>
            <person name="Barbeau R.A."/>
            <person name="Hamilton E.P."/>
            <person name="Orias E."/>
        </authorList>
    </citation>
    <scope>NUCLEOTIDE SEQUENCE [LARGE SCALE GENOMIC DNA]</scope>
    <source>
        <strain evidence="8">SB210</strain>
    </source>
</reference>
<dbReference type="SUPFAM" id="SSF56112">
    <property type="entry name" value="Protein kinase-like (PK-like)"/>
    <property type="match status" value="1"/>
</dbReference>
<dbReference type="CDD" id="cd00893">
    <property type="entry name" value="PI4Kc_III"/>
    <property type="match status" value="1"/>
</dbReference>
<dbReference type="GO" id="GO:0046854">
    <property type="term" value="P:phosphatidylinositol phosphate biosynthetic process"/>
    <property type="evidence" value="ECO:0007669"/>
    <property type="project" value="InterPro"/>
</dbReference>
<dbReference type="HOGENOM" id="CLU_378782_0_0_1"/>
<dbReference type="InterPro" id="IPR011009">
    <property type="entry name" value="Kinase-like_dom_sf"/>
</dbReference>
<keyword evidence="4" id="KW-0418">Kinase</keyword>
<feature type="compositionally biased region" description="Polar residues" evidence="5">
    <location>
        <begin position="510"/>
        <end position="538"/>
    </location>
</feature>
<evidence type="ECO:0000256" key="1">
    <source>
        <dbReference type="ARBA" id="ARBA00001686"/>
    </source>
</evidence>
<dbReference type="Gene3D" id="1.10.1070.11">
    <property type="entry name" value="Phosphatidylinositol 3-/4-kinase, catalytic domain"/>
    <property type="match status" value="1"/>
</dbReference>
<dbReference type="GeneID" id="7823009"/>
<evidence type="ECO:0000256" key="5">
    <source>
        <dbReference type="SAM" id="MobiDB-lite"/>
    </source>
</evidence>
<evidence type="ECO:0000259" key="6">
    <source>
        <dbReference type="PROSITE" id="PS50290"/>
    </source>
</evidence>
<dbReference type="eggNOG" id="KOG0903">
    <property type="taxonomic scope" value="Eukaryota"/>
</dbReference>
<feature type="compositionally biased region" description="Polar residues" evidence="5">
    <location>
        <begin position="621"/>
        <end position="635"/>
    </location>
</feature>
<dbReference type="InterPro" id="IPR000403">
    <property type="entry name" value="PI3/4_kinase_cat_dom"/>
</dbReference>
<dbReference type="OrthoDB" id="10264149at2759"/>
<name>A4VDF9_TETTS</name>
<dbReference type="AlphaFoldDB" id="A4VDF9"/>
<evidence type="ECO:0000313" key="8">
    <source>
        <dbReference type="Proteomes" id="UP000009168"/>
    </source>
</evidence>